<gene>
    <name evidence="10" type="ORF">SAMN05216223_110205</name>
</gene>
<dbReference type="PANTHER" id="PTHR43744:SF12">
    <property type="entry name" value="ABC TRANSPORTER PERMEASE PROTEIN MG189-RELATED"/>
    <property type="match status" value="1"/>
</dbReference>
<proteinExistence type="inferred from homology"/>
<dbReference type="Gene3D" id="1.10.3720.10">
    <property type="entry name" value="MetI-like"/>
    <property type="match status" value="1"/>
</dbReference>
<feature type="transmembrane region" description="Helical" evidence="7">
    <location>
        <begin position="271"/>
        <end position="293"/>
    </location>
</feature>
<feature type="transmembrane region" description="Helical" evidence="7">
    <location>
        <begin position="106"/>
        <end position="128"/>
    </location>
</feature>
<evidence type="ECO:0000256" key="1">
    <source>
        <dbReference type="ARBA" id="ARBA00004651"/>
    </source>
</evidence>
<evidence type="ECO:0000256" key="7">
    <source>
        <dbReference type="RuleBase" id="RU363032"/>
    </source>
</evidence>
<evidence type="ECO:0000256" key="8">
    <source>
        <dbReference type="SAM" id="MobiDB-lite"/>
    </source>
</evidence>
<dbReference type="PANTHER" id="PTHR43744">
    <property type="entry name" value="ABC TRANSPORTER PERMEASE PROTEIN MG189-RELATED-RELATED"/>
    <property type="match status" value="1"/>
</dbReference>
<dbReference type="Proteomes" id="UP000236754">
    <property type="component" value="Unassembled WGS sequence"/>
</dbReference>
<dbReference type="InterPro" id="IPR000515">
    <property type="entry name" value="MetI-like"/>
</dbReference>
<keyword evidence="10" id="KW-0762">Sugar transport</keyword>
<dbReference type="CDD" id="cd06261">
    <property type="entry name" value="TM_PBP2"/>
    <property type="match status" value="1"/>
</dbReference>
<feature type="compositionally biased region" description="Low complexity" evidence="8">
    <location>
        <begin position="13"/>
        <end position="23"/>
    </location>
</feature>
<evidence type="ECO:0000256" key="2">
    <source>
        <dbReference type="ARBA" id="ARBA00022448"/>
    </source>
</evidence>
<feature type="transmembrane region" description="Helical" evidence="7">
    <location>
        <begin position="137"/>
        <end position="159"/>
    </location>
</feature>
<keyword evidence="11" id="KW-1185">Reference proteome</keyword>
<dbReference type="Pfam" id="PF00528">
    <property type="entry name" value="BPD_transp_1"/>
    <property type="match status" value="1"/>
</dbReference>
<dbReference type="PROSITE" id="PS50928">
    <property type="entry name" value="ABC_TM1"/>
    <property type="match status" value="1"/>
</dbReference>
<keyword evidence="2 7" id="KW-0813">Transport</keyword>
<keyword evidence="5 7" id="KW-1133">Transmembrane helix</keyword>
<keyword evidence="6 7" id="KW-0472">Membrane</keyword>
<keyword evidence="4 7" id="KW-0812">Transmembrane</keyword>
<reference evidence="10 11" key="1">
    <citation type="submission" date="2016-10" db="EMBL/GenBank/DDBJ databases">
        <authorList>
            <person name="de Groot N.N."/>
        </authorList>
    </citation>
    <scope>NUCLEOTIDE SEQUENCE [LARGE SCALE GENOMIC DNA]</scope>
    <source>
        <strain evidence="10 11">CGMCC 4.2023</strain>
    </source>
</reference>
<evidence type="ECO:0000256" key="4">
    <source>
        <dbReference type="ARBA" id="ARBA00022692"/>
    </source>
</evidence>
<comment type="subcellular location">
    <subcellularLocation>
        <location evidence="1 7">Cell membrane</location>
        <topology evidence="1 7">Multi-pass membrane protein</topology>
    </subcellularLocation>
</comment>
<feature type="transmembrane region" description="Helical" evidence="7">
    <location>
        <begin position="171"/>
        <end position="191"/>
    </location>
</feature>
<feature type="transmembrane region" description="Helical" evidence="7">
    <location>
        <begin position="36"/>
        <end position="60"/>
    </location>
</feature>
<accession>A0A1H6CWT9</accession>
<feature type="domain" description="ABC transmembrane type-1" evidence="9">
    <location>
        <begin position="102"/>
        <end position="295"/>
    </location>
</feature>
<name>A0A1H6CWT9_9ACTN</name>
<dbReference type="GO" id="GO:0055085">
    <property type="term" value="P:transmembrane transport"/>
    <property type="evidence" value="ECO:0007669"/>
    <property type="project" value="InterPro"/>
</dbReference>
<evidence type="ECO:0000256" key="3">
    <source>
        <dbReference type="ARBA" id="ARBA00022475"/>
    </source>
</evidence>
<comment type="similarity">
    <text evidence="7">Belongs to the binding-protein-dependent transport system permease family.</text>
</comment>
<evidence type="ECO:0000313" key="11">
    <source>
        <dbReference type="Proteomes" id="UP000236754"/>
    </source>
</evidence>
<dbReference type="EMBL" id="FNVU01000010">
    <property type="protein sequence ID" value="SEG77317.1"/>
    <property type="molecule type" value="Genomic_DNA"/>
</dbReference>
<feature type="transmembrane region" description="Helical" evidence="7">
    <location>
        <begin position="212"/>
        <end position="238"/>
    </location>
</feature>
<evidence type="ECO:0000256" key="6">
    <source>
        <dbReference type="ARBA" id="ARBA00023136"/>
    </source>
</evidence>
<keyword evidence="3" id="KW-1003">Cell membrane</keyword>
<sequence>MTATESRAAAAARAVVTGGRPGRTPAPAPRGPRRRVALLPTAALVVGALYCVVPTLWILVAATKSRTELFSTSTYVPSLGLGLVRNVRDLSDYQGGIFWRWMLNSFLYAAVGGALASFVSAACGYALAKYAFRGRTVLFHTILAGVLLPQIVLAVPQYLLLSKVGLTDSLIGVLLPQLFNPYGIYLCRIYARAAVPDSLLEAGRIDGAGEGRLFFSVGLRLMGPGLVTVFLLQFIAIWNNFLLPYVMLTSDDKFPLTVGLYSLLRHGAAEASLYSLVITGTLLSVLPVIALFLSLQRFWRIDLVTGALK</sequence>
<dbReference type="AlphaFoldDB" id="A0A1H6CWT9"/>
<feature type="region of interest" description="Disordered" evidence="8">
    <location>
        <begin position="13"/>
        <end position="32"/>
    </location>
</feature>
<evidence type="ECO:0000256" key="5">
    <source>
        <dbReference type="ARBA" id="ARBA00022989"/>
    </source>
</evidence>
<organism evidence="10 11">
    <name type="scientific">Actinacidiphila yanglinensis</name>
    <dbReference type="NCBI Taxonomy" id="310779"/>
    <lineage>
        <taxon>Bacteria</taxon>
        <taxon>Bacillati</taxon>
        <taxon>Actinomycetota</taxon>
        <taxon>Actinomycetes</taxon>
        <taxon>Kitasatosporales</taxon>
        <taxon>Streptomycetaceae</taxon>
        <taxon>Actinacidiphila</taxon>
    </lineage>
</organism>
<dbReference type="InterPro" id="IPR035906">
    <property type="entry name" value="MetI-like_sf"/>
</dbReference>
<evidence type="ECO:0000313" key="10">
    <source>
        <dbReference type="EMBL" id="SEG77317.1"/>
    </source>
</evidence>
<protein>
    <submittedName>
        <fullName evidence="10">Multiple sugar transport system permease protein</fullName>
    </submittedName>
</protein>
<dbReference type="SUPFAM" id="SSF161098">
    <property type="entry name" value="MetI-like"/>
    <property type="match status" value="1"/>
</dbReference>
<dbReference type="GO" id="GO:0005886">
    <property type="term" value="C:plasma membrane"/>
    <property type="evidence" value="ECO:0007669"/>
    <property type="project" value="UniProtKB-SubCell"/>
</dbReference>
<evidence type="ECO:0000259" key="9">
    <source>
        <dbReference type="PROSITE" id="PS50928"/>
    </source>
</evidence>